<dbReference type="AlphaFoldDB" id="A0A8S9HUG1"/>
<proteinExistence type="predicted"/>
<dbReference type="EMBL" id="QGKY02001250">
    <property type="protein sequence ID" value="KAF2561915.1"/>
    <property type="molecule type" value="Genomic_DNA"/>
</dbReference>
<dbReference type="GO" id="GO:0007131">
    <property type="term" value="P:reciprocal meiotic recombination"/>
    <property type="evidence" value="ECO:0007669"/>
    <property type="project" value="InterPro"/>
</dbReference>
<evidence type="ECO:0000256" key="1">
    <source>
        <dbReference type="SAM" id="Coils"/>
    </source>
</evidence>
<gene>
    <name evidence="3" type="ORF">F2Q70_00015243</name>
</gene>
<dbReference type="PANTHER" id="PTHR46740">
    <property type="entry name" value="PROTEIN DYAD"/>
    <property type="match status" value="1"/>
</dbReference>
<keyword evidence="1" id="KW-0175">Coiled coil</keyword>
<evidence type="ECO:0000259" key="2">
    <source>
        <dbReference type="Pfam" id="PF25874"/>
    </source>
</evidence>
<dbReference type="Pfam" id="PF25874">
    <property type="entry name" value="WHD_plant_repro"/>
    <property type="match status" value="1"/>
</dbReference>
<organism evidence="3">
    <name type="scientific">Brassica cretica</name>
    <name type="common">Mustard</name>
    <dbReference type="NCBI Taxonomy" id="69181"/>
    <lineage>
        <taxon>Eukaryota</taxon>
        <taxon>Viridiplantae</taxon>
        <taxon>Streptophyta</taxon>
        <taxon>Embryophyta</taxon>
        <taxon>Tracheophyta</taxon>
        <taxon>Spermatophyta</taxon>
        <taxon>Magnoliopsida</taxon>
        <taxon>eudicotyledons</taxon>
        <taxon>Gunneridae</taxon>
        <taxon>Pentapetalae</taxon>
        <taxon>rosids</taxon>
        <taxon>malvids</taxon>
        <taxon>Brassicales</taxon>
        <taxon>Brassicaceae</taxon>
        <taxon>Brassiceae</taxon>
        <taxon>Brassica</taxon>
    </lineage>
</organism>
<dbReference type="InterPro" id="IPR044221">
    <property type="entry name" value="DYAD/AMEIOTIC1"/>
</dbReference>
<sequence>MVTESDLQFPLLIFQGNRSEEKDHREQTIMVETMFVKRYPIRGASAGKNPSPPPPPLNVAVAHIRVGSYYEIDSSILPLRSSTPEQLKSIRIVMVNKVTGRHVSLRYPSMYSLISYFDFAATNRTKPENKNKKKSGGSLLPVLDEGYVTTADLAGDLLYRRIPPHEVSLSRKSWSFWVSDDSQPAKHNAARLYRAISPEGKCWSELRSRGMIKWGKRLRVRYQSRHIDYNNDKSCRLKEEDDVTGKRKLTESRAETLAKRAKVFDQKMENQIVVYKRKTGDEIESSDLRPEKDANEKRRFALRANVSEQKKENQIVIYTRRSEKNFIDRWSVERYKLAEKNMLKVMKEKNAVVGNSMLRAELRSEARKLIGDTGLLDHLLKHMAGKVAPGGQDRFRRKHNADGAMEYWLESSDLVNLRKEAGVEDPYWTPPLGWKLGDSPTQDPVCAGDIRDIREGLASLKREMEKLTSKKEEEELAIMTTPKSCVTSQNVHHDSMMTPAKEIYADLLKKKSKIEDQLVIIADTLRKMEEDMGWLKKTVDENCPRMPDSTEMPFLLEDSPMLKTQEGEVKENQITESPQKARNHNRQEQPSLIHNTGFRICRPVASFSWPKLPALVAATDTDEFASSPSHRPSPVLPFPFTLRSPETPTNLFDL</sequence>
<dbReference type="PANTHER" id="PTHR46740:SF2">
    <property type="entry name" value="PROTEIN DYAD"/>
    <property type="match status" value="1"/>
</dbReference>
<evidence type="ECO:0000313" key="3">
    <source>
        <dbReference type="EMBL" id="KAF2561915.1"/>
    </source>
</evidence>
<accession>A0A8S9HUG1</accession>
<comment type="caution">
    <text evidence="3">The sequence shown here is derived from an EMBL/GenBank/DDBJ whole genome shotgun (WGS) entry which is preliminary data.</text>
</comment>
<dbReference type="GO" id="GO:0051177">
    <property type="term" value="P:meiotic sister chromatid cohesion"/>
    <property type="evidence" value="ECO:0007669"/>
    <property type="project" value="InterPro"/>
</dbReference>
<dbReference type="InterPro" id="IPR059080">
    <property type="entry name" value="WHD_PTC1"/>
</dbReference>
<protein>
    <recommendedName>
        <fullName evidence="2">PTC1-like winged helix-turn-helix domain-containing protein</fullName>
    </recommendedName>
</protein>
<feature type="domain" description="PTC1-like winged helix-turn-helix" evidence="2">
    <location>
        <begin position="329"/>
        <end position="411"/>
    </location>
</feature>
<name>A0A8S9HUG1_BRACR</name>
<reference evidence="3" key="1">
    <citation type="submission" date="2019-12" db="EMBL/GenBank/DDBJ databases">
        <title>Genome sequencing and annotation of Brassica cretica.</title>
        <authorList>
            <person name="Studholme D.J."/>
            <person name="Sarris P.F."/>
        </authorList>
    </citation>
    <scope>NUCLEOTIDE SEQUENCE</scope>
    <source>
        <strain evidence="3">PFS-102/07</strain>
        <tissue evidence="3">Leaf</tissue>
    </source>
</reference>
<feature type="coiled-coil region" evidence="1">
    <location>
        <begin position="450"/>
        <end position="477"/>
    </location>
</feature>